<evidence type="ECO:0008006" key="3">
    <source>
        <dbReference type="Google" id="ProtNLM"/>
    </source>
</evidence>
<reference evidence="1 2" key="1">
    <citation type="submission" date="2023-05" db="EMBL/GenBank/DDBJ databases">
        <title>Draft genome of Paenibacillus sp. CCS26.</title>
        <authorList>
            <person name="Akita H."/>
            <person name="Shinto Y."/>
            <person name="Kimura Z."/>
        </authorList>
    </citation>
    <scope>NUCLEOTIDE SEQUENCE [LARGE SCALE GENOMIC DNA]</scope>
    <source>
        <strain evidence="1 2">CCS26</strain>
    </source>
</reference>
<dbReference type="RefSeq" id="WP_317979725.1">
    <property type="nucleotide sequence ID" value="NZ_BTCL01000005.1"/>
</dbReference>
<organism evidence="1 2">
    <name type="scientific">Paenibacillus glycanilyticus</name>
    <dbReference type="NCBI Taxonomy" id="126569"/>
    <lineage>
        <taxon>Bacteria</taxon>
        <taxon>Bacillati</taxon>
        <taxon>Bacillota</taxon>
        <taxon>Bacilli</taxon>
        <taxon>Bacillales</taxon>
        <taxon>Paenibacillaceae</taxon>
        <taxon>Paenibacillus</taxon>
    </lineage>
</organism>
<name>A0ABQ6NI64_9BACL</name>
<dbReference type="InterPro" id="IPR011013">
    <property type="entry name" value="Gal_mutarotase_sf_dom"/>
</dbReference>
<dbReference type="EMBL" id="BTCL01000005">
    <property type="protein sequence ID" value="GMK44786.1"/>
    <property type="molecule type" value="Genomic_DNA"/>
</dbReference>
<evidence type="ECO:0000313" key="2">
    <source>
        <dbReference type="Proteomes" id="UP001285921"/>
    </source>
</evidence>
<dbReference type="Proteomes" id="UP001285921">
    <property type="component" value="Unassembled WGS sequence"/>
</dbReference>
<gene>
    <name evidence="1" type="ORF">PghCCS26_19140</name>
</gene>
<dbReference type="InterPro" id="IPR014718">
    <property type="entry name" value="GH-type_carb-bd"/>
</dbReference>
<dbReference type="Gene3D" id="2.70.98.10">
    <property type="match status" value="1"/>
</dbReference>
<proteinExistence type="predicted"/>
<comment type="caution">
    <text evidence="1">The sequence shown here is derived from an EMBL/GenBank/DDBJ whole genome shotgun (WGS) entry which is preliminary data.</text>
</comment>
<keyword evidence="2" id="KW-1185">Reference proteome</keyword>
<accession>A0ABQ6NI64</accession>
<evidence type="ECO:0000313" key="1">
    <source>
        <dbReference type="EMBL" id="GMK44786.1"/>
    </source>
</evidence>
<dbReference type="SUPFAM" id="SSF74650">
    <property type="entry name" value="Galactose mutarotase-like"/>
    <property type="match status" value="1"/>
</dbReference>
<protein>
    <recommendedName>
        <fullName evidence="3">Galactose mutarotase</fullName>
    </recommendedName>
</protein>
<sequence>MTSMYWEKVMFEGCEAWRGRSSMLELTLIPSLGSKVVSLKDAAAGREWLSRTTLPLGNAGYASSFAEADGSGWDEMFPTVDACRLRQSPWAGIELPDHGEVWSLAWECGLRDDRLHCEVEGRRLPYRLEKTYSFTEEGRLRIDYIAHNLGAEPLPFLWAAHPLFQVEAGMEIIVPARLERIAVSYSHNRRLGDKGTLLPWPRPLPDISLNIAEAAEAETAEKFYFDGPLPDGRASLYDPASGEMLTMTFPKEQVPYLAVWANYGGYLNQYHVALEPATGFLDDASAAWDESETSVIPGYGRYEWYLEFELENKQSQ</sequence>